<evidence type="ECO:0000259" key="10">
    <source>
        <dbReference type="Pfam" id="PF02714"/>
    </source>
</evidence>
<dbReference type="PANTHER" id="PTHR13018">
    <property type="entry name" value="PROBABLE MEMBRANE PROTEIN DUF221-RELATED"/>
    <property type="match status" value="1"/>
</dbReference>
<feature type="transmembrane region" description="Helical" evidence="9">
    <location>
        <begin position="33"/>
        <end position="57"/>
    </location>
</feature>
<feature type="domain" description="CSC1/OSCA1-like 7TM region" evidence="10">
    <location>
        <begin position="404"/>
        <end position="673"/>
    </location>
</feature>
<evidence type="ECO:0000256" key="1">
    <source>
        <dbReference type="ARBA" id="ARBA00004141"/>
    </source>
</evidence>
<dbReference type="EMBL" id="KB822723">
    <property type="protein sequence ID" value="ETN37613.1"/>
    <property type="molecule type" value="Genomic_DNA"/>
</dbReference>
<feature type="transmembrane region" description="Helical" evidence="9">
    <location>
        <begin position="681"/>
        <end position="698"/>
    </location>
</feature>
<evidence type="ECO:0008006" key="16">
    <source>
        <dbReference type="Google" id="ProtNLM"/>
    </source>
</evidence>
<dbReference type="InParanoid" id="W2RPH5"/>
<feature type="transmembrane region" description="Helical" evidence="9">
    <location>
        <begin position="448"/>
        <end position="472"/>
    </location>
</feature>
<dbReference type="Pfam" id="PF14703">
    <property type="entry name" value="PHM7_cyt"/>
    <property type="match status" value="1"/>
</dbReference>
<dbReference type="HOGENOM" id="CLU_002458_2_1_1"/>
<dbReference type="Proteomes" id="UP000030752">
    <property type="component" value="Unassembled WGS sequence"/>
</dbReference>
<evidence type="ECO:0000256" key="2">
    <source>
        <dbReference type="ARBA" id="ARBA00007779"/>
    </source>
</evidence>
<dbReference type="InterPro" id="IPR027815">
    <property type="entry name" value="CSC1/OSCA1-like_cyt"/>
</dbReference>
<dbReference type="FunCoup" id="W2RPH5">
    <property type="interactions" value="121"/>
</dbReference>
<keyword evidence="3" id="KW-0813">Transport</keyword>
<feature type="transmembrane region" description="Helical" evidence="9">
    <location>
        <begin position="650"/>
        <end position="675"/>
    </location>
</feature>
<evidence type="ECO:0000259" key="13">
    <source>
        <dbReference type="Pfam" id="PF14703"/>
    </source>
</evidence>
<sequence>MASLQEVVKQVGSGQDITNIQPAASHRTGSTSFAAIGATLVPTIITAIAFVTAFLVLRKPYRNIYMPRTYFKTIPEHDRTPSSSHSSVPWYHDFHMLRDSFLLRHSSIDAYLFVRFLRVLMIICVLGCCFTWPILFSVNSTGGGNASQLDRIAFGNVANKKRLYAHAVVAWVYFSLVIFIITRERLFAVRLRQAQATLTQNAERLSSKVVLFLAVPSDALEEENLQQYFGTSAVRTWQVPKLADLEALVSQRSTKVEDLEAAELQFQKNITKAKRDGHVDTPYNNGSDLNTVNKHSRSSRPAKKSYYVFGKDNDILDSLRKEIPDLESKIKSAREHHSDNLSSESSSLFVEFKDQGSAQEAMLSVRHQSPLSLQPRFSGVQPKEVLWANLNIDPSLRITYRSLAVALITATIILWSIPVGIVGTLSNVNELADRIRWLRFLKNLPDPVLGFLTGFVPPYVLSELVSYVPNFFRNIAKLSGQPTTVEAEKRTQNWYFAFQVVQVFLITTFTSGAATVATKIANEPTSVPELLARNIPKAANFYLSYFIIQGLGSATKMVINYSDLFSYIFYDRFFDRTPRQKYARRSQMKGIGWGKAYPKFTNFAVIGLAYSCVAPLVLGFAAAGLYLFYIAYRYQFLYVIQVKLDSRGACYAQAIQHLMVGIYLAELCLLGLFSIKEAPGPSVLMAILLVATFGYHITVNRYLSPLENVPPVTNHGSEGETEPLMATEEGRTNGSAVVDRLARVGRAAADRLPTGLLDPFKTFLEPRLLPSVHDLRPWLVDPASGDEPPSYTEEEVSNAYVAPALTSKVPKVWIPKDQYGVSTQEIEENKAAGLPTTDEGASLDKDGKLSWNEDDFESVPIFKRAKQY</sequence>
<feature type="region of interest" description="Disordered" evidence="8">
    <location>
        <begin position="825"/>
        <end position="848"/>
    </location>
</feature>
<dbReference type="InterPro" id="IPR022257">
    <property type="entry name" value="PHM7_ext"/>
</dbReference>
<feature type="transmembrane region" description="Helical" evidence="9">
    <location>
        <begin position="603"/>
        <end position="629"/>
    </location>
</feature>
<evidence type="ECO:0000256" key="4">
    <source>
        <dbReference type="ARBA" id="ARBA00022692"/>
    </source>
</evidence>
<dbReference type="Pfam" id="PF12621">
    <property type="entry name" value="PHM7_ext"/>
    <property type="match status" value="1"/>
</dbReference>
<dbReference type="GO" id="GO:0005227">
    <property type="term" value="F:calcium-activated cation channel activity"/>
    <property type="evidence" value="ECO:0007669"/>
    <property type="project" value="InterPro"/>
</dbReference>
<keyword evidence="6 9" id="KW-0472">Membrane</keyword>
<evidence type="ECO:0000256" key="9">
    <source>
        <dbReference type="SAM" id="Phobius"/>
    </source>
</evidence>
<feature type="domain" description="CSC1/OSCA1-like N-terminal transmembrane" evidence="12">
    <location>
        <begin position="36"/>
        <end position="184"/>
    </location>
</feature>
<evidence type="ECO:0000259" key="11">
    <source>
        <dbReference type="Pfam" id="PF12621"/>
    </source>
</evidence>
<dbReference type="eggNOG" id="KOG1134">
    <property type="taxonomic scope" value="Eukaryota"/>
</dbReference>
<dbReference type="InterPro" id="IPR003864">
    <property type="entry name" value="CSC1/OSCA1-like_7TM"/>
</dbReference>
<evidence type="ECO:0000256" key="3">
    <source>
        <dbReference type="ARBA" id="ARBA00022448"/>
    </source>
</evidence>
<dbReference type="OrthoDB" id="1076608at2759"/>
<dbReference type="PANTHER" id="PTHR13018:SF26">
    <property type="entry name" value="DOMAIN PROTEIN, PUTATIVE (AFU_ORTHOLOGUE AFUA_5G10920)-RELATED"/>
    <property type="match status" value="1"/>
</dbReference>
<dbReference type="AlphaFoldDB" id="W2RPH5"/>
<evidence type="ECO:0000313" key="14">
    <source>
        <dbReference type="EMBL" id="ETN37613.1"/>
    </source>
</evidence>
<evidence type="ECO:0000256" key="8">
    <source>
        <dbReference type="SAM" id="MobiDB-lite"/>
    </source>
</evidence>
<evidence type="ECO:0000259" key="12">
    <source>
        <dbReference type="Pfam" id="PF13967"/>
    </source>
</evidence>
<feature type="transmembrane region" description="Helical" evidence="9">
    <location>
        <begin position="403"/>
        <end position="428"/>
    </location>
</feature>
<name>W2RPH5_CYPE1</name>
<protein>
    <recommendedName>
        <fullName evidence="16">CSC1/OSCA1-like 7TM region domain-containing protein</fullName>
    </recommendedName>
</protein>
<keyword evidence="5 9" id="KW-1133">Transmembrane helix</keyword>
<dbReference type="GO" id="GO:0005886">
    <property type="term" value="C:plasma membrane"/>
    <property type="evidence" value="ECO:0007669"/>
    <property type="project" value="TreeGrafter"/>
</dbReference>
<comment type="similarity">
    <text evidence="2">Belongs to the CSC1 (TC 1.A.17) family.</text>
</comment>
<feature type="compositionally biased region" description="Polar residues" evidence="8">
    <location>
        <begin position="282"/>
        <end position="293"/>
    </location>
</feature>
<feature type="domain" description="CSC1/OSCA1-like cytosolic" evidence="13">
    <location>
        <begin position="208"/>
        <end position="389"/>
    </location>
</feature>
<evidence type="ECO:0000313" key="15">
    <source>
        <dbReference type="Proteomes" id="UP000030752"/>
    </source>
</evidence>
<organism evidence="14 15">
    <name type="scientific">Cyphellophora europaea (strain CBS 101466)</name>
    <name type="common">Phialophora europaea</name>
    <dbReference type="NCBI Taxonomy" id="1220924"/>
    <lineage>
        <taxon>Eukaryota</taxon>
        <taxon>Fungi</taxon>
        <taxon>Dikarya</taxon>
        <taxon>Ascomycota</taxon>
        <taxon>Pezizomycotina</taxon>
        <taxon>Eurotiomycetes</taxon>
        <taxon>Chaetothyriomycetidae</taxon>
        <taxon>Chaetothyriales</taxon>
        <taxon>Cyphellophoraceae</taxon>
        <taxon>Cyphellophora</taxon>
    </lineage>
</organism>
<reference evidence="14 15" key="1">
    <citation type="submission" date="2013-03" db="EMBL/GenBank/DDBJ databases">
        <title>The Genome Sequence of Phialophora europaea CBS 101466.</title>
        <authorList>
            <consortium name="The Broad Institute Genomics Platform"/>
            <person name="Cuomo C."/>
            <person name="de Hoog S."/>
            <person name="Gorbushina A."/>
            <person name="Walker B."/>
            <person name="Young S.K."/>
            <person name="Zeng Q."/>
            <person name="Gargeya S."/>
            <person name="Fitzgerald M."/>
            <person name="Haas B."/>
            <person name="Abouelleil A."/>
            <person name="Allen A.W."/>
            <person name="Alvarado L."/>
            <person name="Arachchi H.M."/>
            <person name="Berlin A.M."/>
            <person name="Chapman S.B."/>
            <person name="Gainer-Dewar J."/>
            <person name="Goldberg J."/>
            <person name="Griggs A."/>
            <person name="Gujja S."/>
            <person name="Hansen M."/>
            <person name="Howarth C."/>
            <person name="Imamovic A."/>
            <person name="Ireland A."/>
            <person name="Larimer J."/>
            <person name="McCowan C."/>
            <person name="Murphy C."/>
            <person name="Pearson M."/>
            <person name="Poon T.W."/>
            <person name="Priest M."/>
            <person name="Roberts A."/>
            <person name="Saif S."/>
            <person name="Shea T."/>
            <person name="Sisk P."/>
            <person name="Sykes S."/>
            <person name="Wortman J."/>
            <person name="Nusbaum C."/>
            <person name="Birren B."/>
        </authorList>
    </citation>
    <scope>NUCLEOTIDE SEQUENCE [LARGE SCALE GENOMIC DNA]</scope>
    <source>
        <strain evidence="14 15">CBS 101466</strain>
    </source>
</reference>
<dbReference type="InterPro" id="IPR045122">
    <property type="entry name" value="Csc1-like"/>
</dbReference>
<dbReference type="GeneID" id="19974574"/>
<evidence type="ECO:0000256" key="6">
    <source>
        <dbReference type="ARBA" id="ARBA00023136"/>
    </source>
</evidence>
<evidence type="ECO:0000256" key="7">
    <source>
        <dbReference type="SAM" id="Coils"/>
    </source>
</evidence>
<keyword evidence="4 9" id="KW-0812">Transmembrane</keyword>
<keyword evidence="7" id="KW-0175">Coiled coil</keyword>
<feature type="region of interest" description="Disordered" evidence="8">
    <location>
        <begin position="276"/>
        <end position="298"/>
    </location>
</feature>
<keyword evidence="15" id="KW-1185">Reference proteome</keyword>
<feature type="coiled-coil region" evidence="7">
    <location>
        <begin position="242"/>
        <end position="276"/>
    </location>
</feature>
<gene>
    <name evidence="14" type="ORF">HMPREF1541_07235</name>
</gene>
<dbReference type="InterPro" id="IPR032880">
    <property type="entry name" value="CSC1/OSCA1-like_N"/>
</dbReference>
<feature type="transmembrane region" description="Helical" evidence="9">
    <location>
        <begin position="493"/>
        <end position="517"/>
    </location>
</feature>
<feature type="transmembrane region" description="Helical" evidence="9">
    <location>
        <begin position="163"/>
        <end position="182"/>
    </location>
</feature>
<feature type="transmembrane region" description="Helical" evidence="9">
    <location>
        <begin position="112"/>
        <end position="135"/>
    </location>
</feature>
<dbReference type="Pfam" id="PF02714">
    <property type="entry name" value="RSN1_7TM"/>
    <property type="match status" value="1"/>
</dbReference>
<evidence type="ECO:0000256" key="5">
    <source>
        <dbReference type="ARBA" id="ARBA00022989"/>
    </source>
</evidence>
<accession>W2RPH5</accession>
<proteinExistence type="inferred from homology"/>
<comment type="subcellular location">
    <subcellularLocation>
        <location evidence="1">Membrane</location>
        <topology evidence="1">Multi-pass membrane protein</topology>
    </subcellularLocation>
</comment>
<feature type="domain" description="10TM putative phosphate transporter extracellular tail" evidence="11">
    <location>
        <begin position="763"/>
        <end position="853"/>
    </location>
</feature>
<dbReference type="RefSeq" id="XP_008719782.1">
    <property type="nucleotide sequence ID" value="XM_008721560.1"/>
</dbReference>
<dbReference type="Pfam" id="PF13967">
    <property type="entry name" value="RSN1_TM"/>
    <property type="match status" value="1"/>
</dbReference>
<dbReference type="VEuPathDB" id="FungiDB:HMPREF1541_07235"/>